<dbReference type="InterPro" id="IPR052349">
    <property type="entry name" value="Metallo-hydrolase_Enzymes"/>
</dbReference>
<dbReference type="InterPro" id="IPR032466">
    <property type="entry name" value="Metal_Hydrolase"/>
</dbReference>
<dbReference type="Proteomes" id="UP000198145">
    <property type="component" value="Unassembled WGS sequence"/>
</dbReference>
<dbReference type="InterPro" id="IPR011059">
    <property type="entry name" value="Metal-dep_hydrolase_composite"/>
</dbReference>
<dbReference type="SUPFAM" id="SSF51556">
    <property type="entry name" value="Metallo-dependent hydrolases"/>
    <property type="match status" value="1"/>
</dbReference>
<comment type="caution">
    <text evidence="2">The sequence shown here is derived from an EMBL/GenBank/DDBJ whole genome shotgun (WGS) entry which is preliminary data.</text>
</comment>
<dbReference type="NCBIfam" id="NF004636">
    <property type="entry name" value="PRK05985.1"/>
    <property type="match status" value="1"/>
</dbReference>
<evidence type="ECO:0000313" key="2">
    <source>
        <dbReference type="EMBL" id="OWP52960.1"/>
    </source>
</evidence>
<dbReference type="Gene3D" id="2.30.40.10">
    <property type="entry name" value="Urease, subunit C, domain 1"/>
    <property type="match status" value="1"/>
</dbReference>
<dbReference type="EMBL" id="NJBA01000001">
    <property type="protein sequence ID" value="OWP52960.1"/>
    <property type="molecule type" value="Genomic_DNA"/>
</dbReference>
<organism evidence="2 3">
    <name type="scientific">Pseudomonas nitroreducens</name>
    <dbReference type="NCBI Taxonomy" id="46680"/>
    <lineage>
        <taxon>Bacteria</taxon>
        <taxon>Pseudomonadati</taxon>
        <taxon>Pseudomonadota</taxon>
        <taxon>Gammaproteobacteria</taxon>
        <taxon>Pseudomonadales</taxon>
        <taxon>Pseudomonadaceae</taxon>
        <taxon>Pseudomonas</taxon>
    </lineage>
</organism>
<reference evidence="2 3" key="1">
    <citation type="submission" date="2017-06" db="EMBL/GenBank/DDBJ databases">
        <title>Draft genome of Pseudomonas nitroreducens DF05.</title>
        <authorList>
            <person name="Iyer R."/>
        </authorList>
    </citation>
    <scope>NUCLEOTIDE SEQUENCE [LARGE SCALE GENOMIC DNA]</scope>
    <source>
        <strain evidence="2 3">DF05</strain>
    </source>
</reference>
<dbReference type="PANTHER" id="PTHR32027">
    <property type="entry name" value="CYTOSINE DEAMINASE"/>
    <property type="match status" value="1"/>
</dbReference>
<dbReference type="GO" id="GO:0016814">
    <property type="term" value="F:hydrolase activity, acting on carbon-nitrogen (but not peptide) bonds, in cyclic amidines"/>
    <property type="evidence" value="ECO:0007669"/>
    <property type="project" value="TreeGrafter"/>
</dbReference>
<feature type="domain" description="Amidohydrolase 3" evidence="1">
    <location>
        <begin position="108"/>
        <end position="386"/>
    </location>
</feature>
<dbReference type="Gene3D" id="3.20.20.140">
    <property type="entry name" value="Metal-dependent hydrolases"/>
    <property type="match status" value="1"/>
</dbReference>
<evidence type="ECO:0000259" key="1">
    <source>
        <dbReference type="Pfam" id="PF07969"/>
    </source>
</evidence>
<dbReference type="RefSeq" id="WP_088416338.1">
    <property type="nucleotide sequence ID" value="NZ_NJBA01000001.1"/>
</dbReference>
<evidence type="ECO:0000313" key="3">
    <source>
        <dbReference type="Proteomes" id="UP000198145"/>
    </source>
</evidence>
<proteinExistence type="predicted"/>
<sequence length="399" mass="43573">MTDSYWLRNIRPLGNAAEDFLILDGRIADRRPADTASLQADDIDGAGQLLLPPLVESHCHLDKTLWGQPWRPNSAGPTLKDYIANERRVLREIEAPIAERAGALLEQCIARGSLTFRCHVDIDPELGLRHVVAMQALRERYADLIDMQFVVFPQTGLVSRPGTAELMREAMRLGVENVGGLDPCGIDDDPIAQLDIVFGLAVEFGRGVDIHLHDKGELGLWQIARIADYTERLGLQGKVMISHAYCLGMAPWEQVEPLAERLSELGISLMSSAPADTPVPPFLALREAGVNLCLGSDGIRDAWSPMGNGDMLERAMLLAFRFDLCKDDDLAAAFAAATANGARALGREPARIEVGAPADFLLLPVETLGEAVVARPAQRQVFKAGKLIAEHGRLVESRR</sequence>
<dbReference type="eggNOG" id="COG0402">
    <property type="taxonomic scope" value="Bacteria"/>
</dbReference>
<dbReference type="PANTHER" id="PTHR32027:SF9">
    <property type="entry name" value="BLL3847 PROTEIN"/>
    <property type="match status" value="1"/>
</dbReference>
<dbReference type="InterPro" id="IPR013108">
    <property type="entry name" value="Amidohydro_3"/>
</dbReference>
<gene>
    <name evidence="2" type="ORF">CEG18_03715</name>
</gene>
<dbReference type="AlphaFoldDB" id="A0A246FHR6"/>
<dbReference type="CDD" id="cd01293">
    <property type="entry name" value="Bact_CD"/>
    <property type="match status" value="1"/>
</dbReference>
<protein>
    <submittedName>
        <fullName evidence="2">Cytosine deaminase</fullName>
    </submittedName>
</protein>
<accession>A0A246FHR6</accession>
<dbReference type="SUPFAM" id="SSF51338">
    <property type="entry name" value="Composite domain of metallo-dependent hydrolases"/>
    <property type="match status" value="1"/>
</dbReference>
<name>A0A246FHR6_PSENT</name>
<dbReference type="STRING" id="46680.GCA_000807755_05006"/>
<dbReference type="Pfam" id="PF07969">
    <property type="entry name" value="Amidohydro_3"/>
    <property type="match status" value="1"/>
</dbReference>